<keyword evidence="1" id="KW-0893">Thyroid hormones biosynthesis</keyword>
<reference evidence="2 3" key="1">
    <citation type="submission" date="2023-11" db="EMBL/GenBank/DDBJ databases">
        <title>Halocaridina rubra genome assembly.</title>
        <authorList>
            <person name="Smith C."/>
        </authorList>
    </citation>
    <scope>NUCLEOTIDE SEQUENCE [LARGE SCALE GENOMIC DNA]</scope>
    <source>
        <strain evidence="2">EP-1</strain>
        <tissue evidence="2">Whole</tissue>
    </source>
</reference>
<organism evidence="2 3">
    <name type="scientific">Halocaridina rubra</name>
    <name type="common">Hawaiian red shrimp</name>
    <dbReference type="NCBI Taxonomy" id="373956"/>
    <lineage>
        <taxon>Eukaryota</taxon>
        <taxon>Metazoa</taxon>
        <taxon>Ecdysozoa</taxon>
        <taxon>Arthropoda</taxon>
        <taxon>Crustacea</taxon>
        <taxon>Multicrustacea</taxon>
        <taxon>Malacostraca</taxon>
        <taxon>Eumalacostraca</taxon>
        <taxon>Eucarida</taxon>
        <taxon>Decapoda</taxon>
        <taxon>Pleocyemata</taxon>
        <taxon>Caridea</taxon>
        <taxon>Atyoidea</taxon>
        <taxon>Atyidae</taxon>
        <taxon>Halocaridina</taxon>
    </lineage>
</organism>
<dbReference type="GO" id="GO:0004800">
    <property type="term" value="F:thyroxine 5'-deiodinase activity"/>
    <property type="evidence" value="ECO:0007669"/>
    <property type="project" value="InterPro"/>
</dbReference>
<comment type="function">
    <text evidence="1">Responsible for the deiodination of T4 (3,5,3',5'-tetraiodothyronine).</text>
</comment>
<dbReference type="Gene3D" id="3.40.30.10">
    <property type="entry name" value="Glutaredoxin"/>
    <property type="match status" value="1"/>
</dbReference>
<dbReference type="GO" id="GO:0042403">
    <property type="term" value="P:thyroid hormone metabolic process"/>
    <property type="evidence" value="ECO:0007669"/>
    <property type="project" value="TreeGrafter"/>
</dbReference>
<sequence>MEERIQAAKKMVDIHPLECDVLVDMMDDEANIGYAAMPERLYIVKEGVVVYKGGLGPFDYKAGCTSCHHGTEDWAAISRDEHYRLQYGQAPVYAENTMKIEEPALYSPLWAKTRNFIEYRYTLSFN</sequence>
<dbReference type="PANTHER" id="PTHR11781:SF22">
    <property type="entry name" value="TYPE I IODOTHYRONINE DEIODINASE"/>
    <property type="match status" value="1"/>
</dbReference>
<gene>
    <name evidence="2" type="primary">DIO1_2</name>
    <name evidence="2" type="ORF">SK128_022331</name>
</gene>
<dbReference type="Pfam" id="PF00837">
    <property type="entry name" value="T4_deiodinase"/>
    <property type="match status" value="1"/>
</dbReference>
<proteinExistence type="inferred from homology"/>
<protein>
    <recommendedName>
        <fullName evidence="1">Iodothyronine deiodinase</fullName>
    </recommendedName>
</protein>
<keyword evidence="1 2" id="KW-0560">Oxidoreductase</keyword>
<keyword evidence="1" id="KW-0712">Selenocysteine</keyword>
<dbReference type="EMBL" id="JAXCGZ010002097">
    <property type="protein sequence ID" value="KAK7084429.1"/>
    <property type="molecule type" value="Genomic_DNA"/>
</dbReference>
<evidence type="ECO:0000313" key="3">
    <source>
        <dbReference type="Proteomes" id="UP001381693"/>
    </source>
</evidence>
<evidence type="ECO:0000313" key="2">
    <source>
        <dbReference type="EMBL" id="KAK7084429.1"/>
    </source>
</evidence>
<dbReference type="Proteomes" id="UP001381693">
    <property type="component" value="Unassembled WGS sequence"/>
</dbReference>
<dbReference type="AlphaFoldDB" id="A0AAN9ADP0"/>
<comment type="caution">
    <text evidence="2">The sequence shown here is derived from an EMBL/GenBank/DDBJ whole genome shotgun (WGS) entry which is preliminary data.</text>
</comment>
<keyword evidence="3" id="KW-1185">Reference proteome</keyword>
<accession>A0AAN9ADP0</accession>
<dbReference type="PANTHER" id="PTHR11781">
    <property type="entry name" value="IODOTHYRONINE DEIODINASE"/>
    <property type="match status" value="1"/>
</dbReference>
<dbReference type="GO" id="GO:0042446">
    <property type="term" value="P:hormone biosynthetic process"/>
    <property type="evidence" value="ECO:0007669"/>
    <property type="project" value="UniProtKB-KW"/>
</dbReference>
<evidence type="ECO:0000256" key="1">
    <source>
        <dbReference type="RuleBase" id="RU000676"/>
    </source>
</evidence>
<dbReference type="InterPro" id="IPR000643">
    <property type="entry name" value="Iodothyronine_deiodinase"/>
</dbReference>
<name>A0AAN9ADP0_HALRR</name>
<comment type="similarity">
    <text evidence="1">Belongs to the iodothyronine deiodinase family.</text>
</comment>